<dbReference type="Gene3D" id="3.40.50.1460">
    <property type="match status" value="1"/>
</dbReference>
<feature type="non-terminal residue" evidence="1">
    <location>
        <position position="183"/>
    </location>
</feature>
<accession>X6P6A9</accession>
<keyword evidence="2" id="KW-1185">Reference proteome</keyword>
<comment type="caution">
    <text evidence="1">The sequence shown here is derived from an EMBL/GenBank/DDBJ whole genome shotgun (WGS) entry which is preliminary data.</text>
</comment>
<evidence type="ECO:0000313" key="1">
    <source>
        <dbReference type="EMBL" id="ETO33624.1"/>
    </source>
</evidence>
<proteinExistence type="predicted"/>
<name>X6P6A9_RETFI</name>
<gene>
    <name evidence="1" type="ORF">RFI_03479</name>
</gene>
<dbReference type="SUPFAM" id="SSF52129">
    <property type="entry name" value="Caspase-like"/>
    <property type="match status" value="1"/>
</dbReference>
<sequence>MSSKAFIFFENKIHEVTFTSFTFQNLTEKATEVILNTHTFTSTRNFKITDNNHQDINNDQQVQAAFKMSPVFFFVHPIHNNNTEEKEKEKNDDIQCHNIVNPLVLLTGAVKYDKSDYLPGVKVDLMMLKKLFQMYGYDVHCTYDPDKPETEVLNLNQLNLFLMQHCINLLKANNNNKYDALIF</sequence>
<dbReference type="InterPro" id="IPR029030">
    <property type="entry name" value="Caspase-like_dom_sf"/>
</dbReference>
<organism evidence="1 2">
    <name type="scientific">Reticulomyxa filosa</name>
    <dbReference type="NCBI Taxonomy" id="46433"/>
    <lineage>
        <taxon>Eukaryota</taxon>
        <taxon>Sar</taxon>
        <taxon>Rhizaria</taxon>
        <taxon>Retaria</taxon>
        <taxon>Foraminifera</taxon>
        <taxon>Monothalamids</taxon>
        <taxon>Reticulomyxidae</taxon>
        <taxon>Reticulomyxa</taxon>
    </lineage>
</organism>
<protein>
    <submittedName>
        <fullName evidence="1">Uncharacterized protein</fullName>
    </submittedName>
</protein>
<dbReference type="EMBL" id="ASPP01003248">
    <property type="protein sequence ID" value="ETO33624.1"/>
    <property type="molecule type" value="Genomic_DNA"/>
</dbReference>
<dbReference type="Proteomes" id="UP000023152">
    <property type="component" value="Unassembled WGS sequence"/>
</dbReference>
<evidence type="ECO:0000313" key="2">
    <source>
        <dbReference type="Proteomes" id="UP000023152"/>
    </source>
</evidence>
<dbReference type="AlphaFoldDB" id="X6P6A9"/>
<reference evidence="1 2" key="1">
    <citation type="journal article" date="2013" name="Curr. Biol.">
        <title>The Genome of the Foraminiferan Reticulomyxa filosa.</title>
        <authorList>
            <person name="Glockner G."/>
            <person name="Hulsmann N."/>
            <person name="Schleicher M."/>
            <person name="Noegel A.A."/>
            <person name="Eichinger L."/>
            <person name="Gallinger C."/>
            <person name="Pawlowski J."/>
            <person name="Sierra R."/>
            <person name="Euteneuer U."/>
            <person name="Pillet L."/>
            <person name="Moustafa A."/>
            <person name="Platzer M."/>
            <person name="Groth M."/>
            <person name="Szafranski K."/>
            <person name="Schliwa M."/>
        </authorList>
    </citation>
    <scope>NUCLEOTIDE SEQUENCE [LARGE SCALE GENOMIC DNA]</scope>
</reference>